<reference evidence="2" key="1">
    <citation type="submission" date="2023-06" db="EMBL/GenBank/DDBJ databases">
        <title>Genomic analysis of the entomopathogenic nematode Steinernema hermaphroditum.</title>
        <authorList>
            <person name="Schwarz E.M."/>
            <person name="Heppert J.K."/>
            <person name="Baniya A."/>
            <person name="Schwartz H.T."/>
            <person name="Tan C.-H."/>
            <person name="Antoshechkin I."/>
            <person name="Sternberg P.W."/>
            <person name="Goodrich-Blair H."/>
            <person name="Dillman A.R."/>
        </authorList>
    </citation>
    <scope>NUCLEOTIDE SEQUENCE</scope>
    <source>
        <strain evidence="2">PS9179</strain>
        <tissue evidence="2">Whole animal</tissue>
    </source>
</reference>
<gene>
    <name evidence="2" type="ORF">QR680_000523</name>
</gene>
<dbReference type="AlphaFoldDB" id="A0AA39GVM1"/>
<keyword evidence="1" id="KW-1133">Transmembrane helix</keyword>
<evidence type="ECO:0000256" key="1">
    <source>
        <dbReference type="SAM" id="Phobius"/>
    </source>
</evidence>
<evidence type="ECO:0000313" key="3">
    <source>
        <dbReference type="Proteomes" id="UP001175271"/>
    </source>
</evidence>
<dbReference type="Proteomes" id="UP001175271">
    <property type="component" value="Unassembled WGS sequence"/>
</dbReference>
<accession>A0AA39GVM1</accession>
<organism evidence="2 3">
    <name type="scientific">Steinernema hermaphroditum</name>
    <dbReference type="NCBI Taxonomy" id="289476"/>
    <lineage>
        <taxon>Eukaryota</taxon>
        <taxon>Metazoa</taxon>
        <taxon>Ecdysozoa</taxon>
        <taxon>Nematoda</taxon>
        <taxon>Chromadorea</taxon>
        <taxon>Rhabditida</taxon>
        <taxon>Tylenchina</taxon>
        <taxon>Panagrolaimomorpha</taxon>
        <taxon>Strongyloidoidea</taxon>
        <taxon>Steinernematidae</taxon>
        <taxon>Steinernema</taxon>
    </lineage>
</organism>
<feature type="transmembrane region" description="Helical" evidence="1">
    <location>
        <begin position="6"/>
        <end position="30"/>
    </location>
</feature>
<keyword evidence="3" id="KW-1185">Reference proteome</keyword>
<proteinExistence type="predicted"/>
<keyword evidence="1" id="KW-0472">Membrane</keyword>
<dbReference type="EMBL" id="JAUCMV010000005">
    <property type="protein sequence ID" value="KAK0394004.1"/>
    <property type="molecule type" value="Genomic_DNA"/>
</dbReference>
<sequence length="79" mass="9136">MSDELIDYLLLWTPIAALFLLCVIIFIMAWRSDRTSGPRVFPRENAQPIVMENGSLARPTVVVQEDPESYRALYEMIDF</sequence>
<name>A0AA39GVM1_9BILA</name>
<keyword evidence="1" id="KW-0812">Transmembrane</keyword>
<protein>
    <submittedName>
        <fullName evidence="2">Uncharacterized protein</fullName>
    </submittedName>
</protein>
<comment type="caution">
    <text evidence="2">The sequence shown here is derived from an EMBL/GenBank/DDBJ whole genome shotgun (WGS) entry which is preliminary data.</text>
</comment>
<evidence type="ECO:0000313" key="2">
    <source>
        <dbReference type="EMBL" id="KAK0394004.1"/>
    </source>
</evidence>